<dbReference type="Proteomes" id="UP000269292">
    <property type="component" value="Segment"/>
</dbReference>
<dbReference type="GeneID" id="60321095"/>
<evidence type="ECO:0008006" key="4">
    <source>
        <dbReference type="Google" id="ProtNLM"/>
    </source>
</evidence>
<gene>
    <name evidence="2" type="primary">25</name>
    <name evidence="2" type="ORF">SEA_SAGUARO_25</name>
</gene>
<evidence type="ECO:0000313" key="2">
    <source>
        <dbReference type="EMBL" id="AYD82020.1"/>
    </source>
</evidence>
<protein>
    <recommendedName>
        <fullName evidence="4">Tail assembly chaperone</fullName>
    </recommendedName>
</protein>
<evidence type="ECO:0000256" key="1">
    <source>
        <dbReference type="SAM" id="MobiDB-lite"/>
    </source>
</evidence>
<name>A0A386KCT6_9CAUD</name>
<proteinExistence type="predicted"/>
<keyword evidence="3" id="KW-1185">Reference proteome</keyword>
<evidence type="ECO:0000313" key="3">
    <source>
        <dbReference type="Proteomes" id="UP000269292"/>
    </source>
</evidence>
<reference evidence="2 3" key="1">
    <citation type="submission" date="2018-08" db="EMBL/GenBank/DDBJ databases">
        <authorList>
            <person name="Washington J.M."/>
            <person name="Garlena R.A."/>
            <person name="Russell D.A."/>
            <person name="Pope W.H."/>
            <person name="Jacobs-Sera D."/>
            <person name="Hatfull G.F."/>
        </authorList>
    </citation>
    <scope>NUCLEOTIDE SEQUENCE [LARGE SCALE GENOMIC DNA]</scope>
</reference>
<dbReference type="EMBL" id="MH744423">
    <property type="protein sequence ID" value="AYD82020.1"/>
    <property type="molecule type" value="Genomic_DNA"/>
</dbReference>
<dbReference type="RefSeq" id="YP_009949688.1">
    <property type="nucleotide sequence ID" value="NC_051583.1"/>
</dbReference>
<accession>A0A386KCT6</accession>
<feature type="compositionally biased region" description="Pro residues" evidence="1">
    <location>
        <begin position="50"/>
        <end position="60"/>
    </location>
</feature>
<dbReference type="KEGG" id="vg:60321095"/>
<sequence length="109" mass="12124">MAKITIEGSLTPAAGLARGERREVQDSAEVREYVRRGFAVVVDEESGQPEPAPLPEPVSPPARNASRDDWAEWLAEHTDVVTEGKDRGELIESYDAWQARHDRPAETED</sequence>
<feature type="region of interest" description="Disordered" evidence="1">
    <location>
        <begin position="42"/>
        <end position="66"/>
    </location>
</feature>
<organism evidence="2 3">
    <name type="scientific">Mycobacterium phage Saguaro</name>
    <dbReference type="NCBI Taxonomy" id="2315616"/>
    <lineage>
        <taxon>Viruses</taxon>
        <taxon>Duplodnaviria</taxon>
        <taxon>Heunggongvirae</taxon>
        <taxon>Uroviricota</taxon>
        <taxon>Caudoviricetes</taxon>
        <taxon>Bclasvirinae</taxon>
        <taxon>Saguarovirus</taxon>
        <taxon>Saguarovirus saguaro</taxon>
    </lineage>
</organism>